<dbReference type="SUPFAM" id="SSF75304">
    <property type="entry name" value="Amidase signature (AS) enzymes"/>
    <property type="match status" value="1"/>
</dbReference>
<dbReference type="GO" id="GO:0004040">
    <property type="term" value="F:amidase activity"/>
    <property type="evidence" value="ECO:0007669"/>
    <property type="project" value="UniProtKB-EC"/>
</dbReference>
<protein>
    <submittedName>
        <fullName evidence="2">Amidase</fullName>
        <ecNumber evidence="2">3.5.1.4</ecNumber>
    </submittedName>
</protein>
<evidence type="ECO:0000313" key="3">
    <source>
        <dbReference type="Proteomes" id="UP000287447"/>
    </source>
</evidence>
<proteinExistence type="predicted"/>
<dbReference type="EC" id="3.5.1.4" evidence="2"/>
<dbReference type="Proteomes" id="UP000287447">
    <property type="component" value="Unassembled WGS sequence"/>
</dbReference>
<dbReference type="EMBL" id="SADE01000001">
    <property type="protein sequence ID" value="RVU37809.1"/>
    <property type="molecule type" value="Genomic_DNA"/>
</dbReference>
<dbReference type="RefSeq" id="WP_127763164.1">
    <property type="nucleotide sequence ID" value="NZ_SADE01000001.1"/>
</dbReference>
<name>A0A437QTK3_9PROT</name>
<dbReference type="PANTHER" id="PTHR11895">
    <property type="entry name" value="TRANSAMIDASE"/>
    <property type="match status" value="1"/>
</dbReference>
<feature type="domain" description="Amidase" evidence="1">
    <location>
        <begin position="21"/>
        <end position="432"/>
    </location>
</feature>
<dbReference type="InterPro" id="IPR000120">
    <property type="entry name" value="Amidase"/>
</dbReference>
<dbReference type="InterPro" id="IPR036928">
    <property type="entry name" value="AS_sf"/>
</dbReference>
<comment type="caution">
    <text evidence="2">The sequence shown here is derived from an EMBL/GenBank/DDBJ whole genome shotgun (WGS) entry which is preliminary data.</text>
</comment>
<gene>
    <name evidence="2" type="ORF">EOI86_00445</name>
</gene>
<dbReference type="Gene3D" id="3.90.1300.10">
    <property type="entry name" value="Amidase signature (AS) domain"/>
    <property type="match status" value="1"/>
</dbReference>
<dbReference type="InterPro" id="IPR023631">
    <property type="entry name" value="Amidase_dom"/>
</dbReference>
<reference evidence="3" key="1">
    <citation type="submission" date="2019-01" db="EMBL/GenBank/DDBJ databases">
        <title>Gri0909 isolated from a small marine red alga.</title>
        <authorList>
            <person name="Kim J."/>
            <person name="Jeong S.E."/>
            <person name="Jeon C.O."/>
        </authorList>
    </citation>
    <scope>NUCLEOTIDE SEQUENCE [LARGE SCALE GENOMIC DNA]</scope>
    <source>
        <strain evidence="3">Gri0909</strain>
    </source>
</reference>
<evidence type="ECO:0000259" key="1">
    <source>
        <dbReference type="Pfam" id="PF01425"/>
    </source>
</evidence>
<dbReference type="NCBIfam" id="NF005460">
    <property type="entry name" value="PRK07056.1"/>
    <property type="match status" value="1"/>
</dbReference>
<evidence type="ECO:0000313" key="2">
    <source>
        <dbReference type="EMBL" id="RVU37809.1"/>
    </source>
</evidence>
<accession>A0A437QTK3</accession>
<sequence length="447" mass="46646">MKPLQDLARELATGKTTSRALVEECLAAIEASPEGNRAFIAVHTESARTTADAVDAMRKAGTTVSAYAGIPMSVKDLYGVRGETTAAGSKVLRDAAPEAEDCPTIARCRQAGFVFMGRTNMTEFAYSGLGLNPHYGTPRSPWDRETGRIPGGSSSGSAVSVADGMAAVTLGTDTGGSCRIPAAFCGITGYKPSAHRVPLDGILPLSFSLDSAGPLGQSVDCCSIVDGILSGNGAATPDAIDSKSLTFAIPQTLVLDGLDDTVARAFELTVAQLRDAGVTVVEIPFVELGDIPAANAKGGFAAAEAYAWHKELLAAKGADYDPRVGGRIVKGAEQGAADYIDTMMERKRLIQAANKVTVPFDAVITPTVPIVPPAITAVDDDEAYGPLNLLCLRNPSFWNFLDRCSISLPCHRAGDAPVGLMLTGERGGDAKLFRVAKTVETLLAQGR</sequence>
<organism evidence="2 3">
    <name type="scientific">Hwanghaeella grinnelliae</name>
    <dbReference type="NCBI Taxonomy" id="2500179"/>
    <lineage>
        <taxon>Bacteria</taxon>
        <taxon>Pseudomonadati</taxon>
        <taxon>Pseudomonadota</taxon>
        <taxon>Alphaproteobacteria</taxon>
        <taxon>Rhodospirillales</taxon>
        <taxon>Rhodospirillaceae</taxon>
        <taxon>Hwanghaeella</taxon>
    </lineage>
</organism>
<dbReference type="OrthoDB" id="9811471at2"/>
<keyword evidence="2" id="KW-0378">Hydrolase</keyword>
<dbReference type="Pfam" id="PF01425">
    <property type="entry name" value="Amidase"/>
    <property type="match status" value="1"/>
</dbReference>
<dbReference type="PANTHER" id="PTHR11895:SF176">
    <property type="entry name" value="AMIDASE AMID-RELATED"/>
    <property type="match status" value="1"/>
</dbReference>
<dbReference type="AlphaFoldDB" id="A0A437QTK3"/>
<keyword evidence="3" id="KW-1185">Reference proteome</keyword>